<organism evidence="2 3">
    <name type="scientific">candidate division KSB3 bacterium</name>
    <dbReference type="NCBI Taxonomy" id="2044937"/>
    <lineage>
        <taxon>Bacteria</taxon>
        <taxon>candidate division KSB3</taxon>
    </lineage>
</organism>
<evidence type="ECO:0000313" key="2">
    <source>
        <dbReference type="EMBL" id="PIE35219.1"/>
    </source>
</evidence>
<evidence type="ECO:0000256" key="1">
    <source>
        <dbReference type="SAM" id="SignalP"/>
    </source>
</evidence>
<reference evidence="2 3" key="1">
    <citation type="submission" date="2017-10" db="EMBL/GenBank/DDBJ databases">
        <title>Novel microbial diversity and functional potential in the marine mammal oral microbiome.</title>
        <authorList>
            <person name="Dudek N.K."/>
            <person name="Sun C.L."/>
            <person name="Burstein D."/>
            <person name="Kantor R.S."/>
            <person name="Aliaga Goltsman D.S."/>
            <person name="Bik E.M."/>
            <person name="Thomas B.C."/>
            <person name="Banfield J.F."/>
            <person name="Relman D.A."/>
        </authorList>
    </citation>
    <scope>NUCLEOTIDE SEQUENCE [LARGE SCALE GENOMIC DNA]</scope>
    <source>
        <strain evidence="2">DOLJORAL78_47_16</strain>
    </source>
</reference>
<accession>A0A2G6KK63</accession>
<sequence>MRELTYTLLFFINCFVAMSAYAEEEKANSALTESETKIFVQQEITRLRTEEPSWFHGWQVDKQLEEFIENSGPSTQGHILLCAAAEHVQYDLEKFQQAFPGLHSVYDITFLGDFDQDNAPEIFSVFHLTGKHVYLSVLRCGEHGNIALYNHEVISEYGHWLDISVRKLPDGEVHIIGQVTTQGLVPVKGDLNREVQLEKLYEMELRFTGTAFEVVEPLRLMKQWLLMEN</sequence>
<evidence type="ECO:0000313" key="3">
    <source>
        <dbReference type="Proteomes" id="UP000230821"/>
    </source>
</evidence>
<feature type="signal peptide" evidence="1">
    <location>
        <begin position="1"/>
        <end position="22"/>
    </location>
</feature>
<proteinExistence type="predicted"/>
<name>A0A2G6KK63_9BACT</name>
<gene>
    <name evidence="2" type="ORF">CSA56_05120</name>
</gene>
<dbReference type="Proteomes" id="UP000230821">
    <property type="component" value="Unassembled WGS sequence"/>
</dbReference>
<feature type="chain" id="PRO_5013633783" evidence="1">
    <location>
        <begin position="23"/>
        <end position="229"/>
    </location>
</feature>
<comment type="caution">
    <text evidence="2">The sequence shown here is derived from an EMBL/GenBank/DDBJ whole genome shotgun (WGS) entry which is preliminary data.</text>
</comment>
<dbReference type="AlphaFoldDB" id="A0A2G6KK63"/>
<dbReference type="EMBL" id="PDSK01000052">
    <property type="protein sequence ID" value="PIE35219.1"/>
    <property type="molecule type" value="Genomic_DNA"/>
</dbReference>
<keyword evidence="1" id="KW-0732">Signal</keyword>
<protein>
    <submittedName>
        <fullName evidence="2">Uncharacterized protein</fullName>
    </submittedName>
</protein>